<dbReference type="Pfam" id="PF00004">
    <property type="entry name" value="AAA"/>
    <property type="match status" value="1"/>
</dbReference>
<dbReference type="PANTHER" id="PTHR23077:SF117">
    <property type="entry name" value="AAA+ ATPASE DOMAIN-CONTAINING PROTEIN"/>
    <property type="match status" value="1"/>
</dbReference>
<keyword evidence="1 3" id="KW-0067">ATP-binding</keyword>
<reference evidence="3 4" key="1">
    <citation type="submission" date="2020-04" db="EMBL/GenBank/DDBJ databases">
        <title>Gordonia sp. nov. TBRC 11910.</title>
        <authorList>
            <person name="Suriyachadkun C."/>
        </authorList>
    </citation>
    <scope>NUCLEOTIDE SEQUENCE [LARGE SCALE GENOMIC DNA]</scope>
    <source>
        <strain evidence="3 4">TBRC 11910</strain>
    </source>
</reference>
<dbReference type="Gene3D" id="3.40.50.300">
    <property type="entry name" value="P-loop containing nucleotide triphosphate hydrolases"/>
    <property type="match status" value="1"/>
</dbReference>
<evidence type="ECO:0000313" key="3">
    <source>
        <dbReference type="EMBL" id="NMO04552.1"/>
    </source>
</evidence>
<dbReference type="InterPro" id="IPR003960">
    <property type="entry name" value="ATPase_AAA_CS"/>
</dbReference>
<organism evidence="3 4">
    <name type="scientific">Gordonia asplenii</name>
    <dbReference type="NCBI Taxonomy" id="2725283"/>
    <lineage>
        <taxon>Bacteria</taxon>
        <taxon>Bacillati</taxon>
        <taxon>Actinomycetota</taxon>
        <taxon>Actinomycetes</taxon>
        <taxon>Mycobacteriales</taxon>
        <taxon>Gordoniaceae</taxon>
        <taxon>Gordonia</taxon>
    </lineage>
</organism>
<dbReference type="AlphaFoldDB" id="A0A848L297"/>
<dbReference type="GO" id="GO:0005524">
    <property type="term" value="F:ATP binding"/>
    <property type="evidence" value="ECO:0007669"/>
    <property type="project" value="UniProtKB-KW"/>
</dbReference>
<comment type="caution">
    <text evidence="3">The sequence shown here is derived from an EMBL/GenBank/DDBJ whole genome shotgun (WGS) entry which is preliminary data.</text>
</comment>
<dbReference type="SUPFAM" id="SSF52540">
    <property type="entry name" value="P-loop containing nucleoside triphosphate hydrolases"/>
    <property type="match status" value="1"/>
</dbReference>
<dbReference type="Proteomes" id="UP000550729">
    <property type="component" value="Unassembled WGS sequence"/>
</dbReference>
<dbReference type="SMART" id="SM00382">
    <property type="entry name" value="AAA"/>
    <property type="match status" value="1"/>
</dbReference>
<comment type="similarity">
    <text evidence="1">Belongs to the AAA ATPase family.</text>
</comment>
<dbReference type="PROSITE" id="PS00674">
    <property type="entry name" value="AAA"/>
    <property type="match status" value="1"/>
</dbReference>
<dbReference type="InterPro" id="IPR003959">
    <property type="entry name" value="ATPase_AAA_core"/>
</dbReference>
<dbReference type="PANTHER" id="PTHR23077">
    <property type="entry name" value="AAA-FAMILY ATPASE"/>
    <property type="match status" value="1"/>
</dbReference>
<dbReference type="EMBL" id="JABBNB010000037">
    <property type="protein sequence ID" value="NMO04552.1"/>
    <property type="molecule type" value="Genomic_DNA"/>
</dbReference>
<evidence type="ECO:0000256" key="1">
    <source>
        <dbReference type="RuleBase" id="RU003651"/>
    </source>
</evidence>
<sequence>MTTHSDRATLRRTLGVLVDALADGGAPSDEEAAALLTRRLNARRSELTSQTMELVAGNIIAAGLVIGELIEKHSPEIGAGPYDRPPKWKNYEVGTDEVVVPANLTAVFDASTLLPVTVAIQIDASLSYPAGESELIILAGPGATDHVTRLVSDLRSMIDARNPLRGRALLAGVGAVGLVLSVIATPQTRRTDVIVPADVWAEIDLTVSSVTRRRDLLRAAGFSSSRGVLLAGAPGVGKTAITRAVAAELAGEFTIILADATAASSYLLQIYAHARVFGRVVIILDDVDLYVHRRGVGSDTGLAAFLSALDGVAQHDDVLTIATTNDPRALDGAATRSARFDSIITLDEPSPEAIAHMLRSALGRVPGADASTIDVALVASAFPAGSSGADVSEAVRRALLVAGAAITTATLLDVVGEGSHAPALPVGTYL</sequence>
<dbReference type="CDD" id="cd19481">
    <property type="entry name" value="RecA-like_protease"/>
    <property type="match status" value="1"/>
</dbReference>
<feature type="domain" description="AAA+ ATPase" evidence="2">
    <location>
        <begin position="224"/>
        <end position="350"/>
    </location>
</feature>
<dbReference type="InterPro" id="IPR027417">
    <property type="entry name" value="P-loop_NTPase"/>
</dbReference>
<name>A0A848L297_9ACTN</name>
<accession>A0A848L297</accession>
<keyword evidence="4" id="KW-1185">Reference proteome</keyword>
<dbReference type="InterPro" id="IPR050168">
    <property type="entry name" value="AAA_ATPase_domain"/>
</dbReference>
<dbReference type="Gene3D" id="1.10.8.60">
    <property type="match status" value="1"/>
</dbReference>
<protein>
    <submittedName>
        <fullName evidence="3">ATP-binding protein</fullName>
    </submittedName>
</protein>
<dbReference type="RefSeq" id="WP_170197053.1">
    <property type="nucleotide sequence ID" value="NZ_JABBNB010000037.1"/>
</dbReference>
<gene>
    <name evidence="3" type="ORF">HH308_25355</name>
</gene>
<keyword evidence="1" id="KW-0547">Nucleotide-binding</keyword>
<evidence type="ECO:0000313" key="4">
    <source>
        <dbReference type="Proteomes" id="UP000550729"/>
    </source>
</evidence>
<dbReference type="InterPro" id="IPR003593">
    <property type="entry name" value="AAA+_ATPase"/>
</dbReference>
<evidence type="ECO:0000259" key="2">
    <source>
        <dbReference type="SMART" id="SM00382"/>
    </source>
</evidence>
<proteinExistence type="inferred from homology"/>
<dbReference type="GO" id="GO:0016887">
    <property type="term" value="F:ATP hydrolysis activity"/>
    <property type="evidence" value="ECO:0007669"/>
    <property type="project" value="InterPro"/>
</dbReference>